<dbReference type="Proteomes" id="UP000887576">
    <property type="component" value="Unplaced"/>
</dbReference>
<dbReference type="WBParaSite" id="JU765_v2.g10889.t2">
    <property type="protein sequence ID" value="JU765_v2.g10889.t2"/>
    <property type="gene ID" value="JU765_v2.g10889"/>
</dbReference>
<evidence type="ECO:0000313" key="2">
    <source>
        <dbReference type="WBParaSite" id="JU765_v2.g10889.t2"/>
    </source>
</evidence>
<evidence type="ECO:0000313" key="1">
    <source>
        <dbReference type="Proteomes" id="UP000887576"/>
    </source>
</evidence>
<reference evidence="2" key="1">
    <citation type="submission" date="2022-11" db="UniProtKB">
        <authorList>
            <consortium name="WormBaseParasite"/>
        </authorList>
    </citation>
    <scope>IDENTIFICATION</scope>
</reference>
<organism evidence="1 2">
    <name type="scientific">Panagrolaimus sp. JU765</name>
    <dbReference type="NCBI Taxonomy" id="591449"/>
    <lineage>
        <taxon>Eukaryota</taxon>
        <taxon>Metazoa</taxon>
        <taxon>Ecdysozoa</taxon>
        <taxon>Nematoda</taxon>
        <taxon>Chromadorea</taxon>
        <taxon>Rhabditida</taxon>
        <taxon>Tylenchina</taxon>
        <taxon>Panagrolaimomorpha</taxon>
        <taxon>Panagrolaimoidea</taxon>
        <taxon>Panagrolaimidae</taxon>
        <taxon>Panagrolaimus</taxon>
    </lineage>
</organism>
<accession>A0AC34PXB7</accession>
<proteinExistence type="predicted"/>
<protein>
    <submittedName>
        <fullName evidence="2">Carboxylic ester hydrolase</fullName>
    </submittedName>
</protein>
<name>A0AC34PXB7_9BILA</name>
<sequence>MKKHTSLDFRKQKCIFSWCRLKNLCNSAKVSAKLTRMGSTISAKKAAIYPHPEADTQYGRVQGRHFLLPNGRSTSVYLGIPFAKPPKPQPPDPWPDVLSAAKYKSRSIQKDFIWDAIELQVGKSEDCLYLNVMAPNWAPPEGQCGFPVMFYIHGGGFVMDSAVKYHYTKICRNLVSMGVVVVTIQYRLGFLGYFSTDDDVCVGNNGLWDQFMALKFVKENIQNFGGDPNNITLFGQSAGGVSCDLLSLSPYSRDLFDKMVLMAGNAETIWSVSPRCRVARNCRAKALKLGFKKPSPGEKWSKTDHEELMRFMLTVPAEKLGLTMIGMTEIFESMQLPVTPVIDGDFLPKSLAELRKEAPKKLVIAGNCQYEGLLFLALGMKHVDRKLIKFVKLRASTLIMEGNALLPKNEQMTFKAWEALYGLNKTATVDKKDLKRKIVTLIGDMVNGVPHFVLCNRLRENGSTVYSYNFHHFNNQALQTLSFYLPFNGATHCSEINSIFDINMFVGPYVRTDRDRQVTKQVCSMLTNFARTGNPNGPSTSFEWLPINNIFPTRHLVITSEPQMKEKQDHSRFEKQAQHFTVIHDMMTLIGEDDYTDFSITVKDFR</sequence>